<evidence type="ECO:0000313" key="4">
    <source>
        <dbReference type="RefSeq" id="XP_010765429.1"/>
    </source>
</evidence>
<dbReference type="GeneID" id="104941955"/>
<dbReference type="PANTHER" id="PTHR35385:SF2">
    <property type="entry name" value="PROTEIN B, PUTATIVE-RELATED"/>
    <property type="match status" value="1"/>
</dbReference>
<sequence length="204" mass="22294">MDRENCRVFLLLTHSCAGGLPLGILLCQSEDEQTIAQGLEQLKQVVGEKGFAGRGHEGPQLVITDDCRAEREALGKAFPKATLLLCSFHLLQAVWRWLWSKESGVTHGDRPALFAIVKEMLYCQEIGSVDRLYSEARGHPVAASSSGTWTGCTPEESVGPSVIEAVSSPEEIIPTILQKRQCVSSSTKYCRGQRPSTFLSCLIS</sequence>
<dbReference type="AlphaFoldDB" id="A0A6I9MG13"/>
<dbReference type="RefSeq" id="XP_010765429.1">
    <property type="nucleotide sequence ID" value="XM_010767127.1"/>
</dbReference>
<evidence type="ECO:0000256" key="1">
    <source>
        <dbReference type="SAM" id="SignalP"/>
    </source>
</evidence>
<feature type="domain" description="MULE transposase" evidence="2">
    <location>
        <begin position="20"/>
        <end position="92"/>
    </location>
</feature>
<keyword evidence="3" id="KW-1185">Reference proteome</keyword>
<protein>
    <recommendedName>
        <fullName evidence="2">MULE transposase domain-containing protein</fullName>
    </recommendedName>
</protein>
<dbReference type="OrthoDB" id="1902038at2759"/>
<dbReference type="PANTHER" id="PTHR35385">
    <property type="entry name" value="PROTEIN B, PUTATIVE-RELATED-RELATED"/>
    <property type="match status" value="1"/>
</dbReference>
<name>A0A6I9MG13_9TELE</name>
<reference evidence="4" key="1">
    <citation type="submission" date="2025-08" db="UniProtKB">
        <authorList>
            <consortium name="RefSeq"/>
        </authorList>
    </citation>
    <scope>IDENTIFICATION</scope>
    <source>
        <tissue evidence="4">Muscle</tissue>
    </source>
</reference>
<dbReference type="InterPro" id="IPR018289">
    <property type="entry name" value="MULE_transposase_dom"/>
</dbReference>
<gene>
    <name evidence="4" type="primary">LOC104941955</name>
</gene>
<proteinExistence type="predicted"/>
<evidence type="ECO:0000313" key="3">
    <source>
        <dbReference type="Proteomes" id="UP000504611"/>
    </source>
</evidence>
<dbReference type="Proteomes" id="UP000504611">
    <property type="component" value="Unplaced"/>
</dbReference>
<organism evidence="3 4">
    <name type="scientific">Notothenia coriiceps</name>
    <name type="common">black rockcod</name>
    <dbReference type="NCBI Taxonomy" id="8208"/>
    <lineage>
        <taxon>Eukaryota</taxon>
        <taxon>Metazoa</taxon>
        <taxon>Chordata</taxon>
        <taxon>Craniata</taxon>
        <taxon>Vertebrata</taxon>
        <taxon>Euteleostomi</taxon>
        <taxon>Actinopterygii</taxon>
        <taxon>Neopterygii</taxon>
        <taxon>Teleostei</taxon>
        <taxon>Neoteleostei</taxon>
        <taxon>Acanthomorphata</taxon>
        <taxon>Eupercaria</taxon>
        <taxon>Perciformes</taxon>
        <taxon>Notothenioidei</taxon>
        <taxon>Nototheniidae</taxon>
        <taxon>Notothenia</taxon>
    </lineage>
</organism>
<evidence type="ECO:0000259" key="2">
    <source>
        <dbReference type="Pfam" id="PF10551"/>
    </source>
</evidence>
<feature type="signal peptide" evidence="1">
    <location>
        <begin position="1"/>
        <end position="18"/>
    </location>
</feature>
<dbReference type="Pfam" id="PF10551">
    <property type="entry name" value="MULE"/>
    <property type="match status" value="1"/>
</dbReference>
<keyword evidence="1" id="KW-0732">Signal</keyword>
<dbReference type="KEGG" id="ncc:104941955"/>
<feature type="chain" id="PRO_5026719773" description="MULE transposase domain-containing protein" evidence="1">
    <location>
        <begin position="19"/>
        <end position="204"/>
    </location>
</feature>
<accession>A0A6I9MG13</accession>